<proteinExistence type="predicted"/>
<name>A0A3E1NDP9_9BACT</name>
<dbReference type="Gene3D" id="1.25.40.390">
    <property type="match status" value="1"/>
</dbReference>
<dbReference type="Pfam" id="PF12771">
    <property type="entry name" value="SusD-like_2"/>
    <property type="match status" value="1"/>
</dbReference>
<organism evidence="1 2">
    <name type="scientific">Deminuibacter soli</name>
    <dbReference type="NCBI Taxonomy" id="2291815"/>
    <lineage>
        <taxon>Bacteria</taxon>
        <taxon>Pseudomonadati</taxon>
        <taxon>Bacteroidota</taxon>
        <taxon>Chitinophagia</taxon>
        <taxon>Chitinophagales</taxon>
        <taxon>Chitinophagaceae</taxon>
        <taxon>Deminuibacter</taxon>
    </lineage>
</organism>
<dbReference type="PROSITE" id="PS51257">
    <property type="entry name" value="PROKAR_LIPOPROTEIN"/>
    <property type="match status" value="1"/>
</dbReference>
<dbReference type="EMBL" id="QTJU01000012">
    <property type="protein sequence ID" value="RFM25992.1"/>
    <property type="molecule type" value="Genomic_DNA"/>
</dbReference>
<dbReference type="RefSeq" id="WP_116849440.1">
    <property type="nucleotide sequence ID" value="NZ_QTJU01000012.1"/>
</dbReference>
<accession>A0A3E1NDP9</accession>
<dbReference type="Proteomes" id="UP000261284">
    <property type="component" value="Unassembled WGS sequence"/>
</dbReference>
<evidence type="ECO:0000313" key="2">
    <source>
        <dbReference type="Proteomes" id="UP000261284"/>
    </source>
</evidence>
<sequence length="485" mass="53453">MKKQVINIIAGSVLIIAGQSCTKQFEELNTDPNHPVVAPTTNVLAYAIEDFGAHLYDAWGDMNEPETYAGHLGKIQYIDEARYVFRTGTVSNDWTYYYRDLKNLANVIATAKNDKAVNMQAAALTFQTFIAQKATDTWRDIPFSDAIKGDSGYLTPKYDKQENIYPALIANLKTAGDLFATNAIDKLGEGDLIYNGDITKWQKFCNSLRLRLAIRISNVAPDAAKANIEEILGNQSKYPVFESNDDNAFLVWPGTDPYIEPWAADYQGRDDHAVSEPLVTTLISLADPRLPVYAKPATADGAYRGVEIGPPGQVTLAQYSRIGTAFRENATGFTPYMRYAEVEFIIAEAAAKGWNAGATAQDAYEAGVKASLAENGITNPAAVNTYLGGSNVAWNGDVKKIYLQKWIALFKDGHEAWAESRRTDVPLLPAARGSAYAGHNRAPFRYPYPTEETTLNGANSGESIAKVKDYFWGQQMWWDTRGGVQ</sequence>
<dbReference type="InterPro" id="IPR011990">
    <property type="entry name" value="TPR-like_helical_dom_sf"/>
</dbReference>
<dbReference type="InterPro" id="IPR041662">
    <property type="entry name" value="SusD-like_2"/>
</dbReference>
<dbReference type="SUPFAM" id="SSF48452">
    <property type="entry name" value="TPR-like"/>
    <property type="match status" value="1"/>
</dbReference>
<dbReference type="AlphaFoldDB" id="A0A3E1NDP9"/>
<keyword evidence="2" id="KW-1185">Reference proteome</keyword>
<dbReference type="OrthoDB" id="725917at2"/>
<gene>
    <name evidence="1" type="ORF">DXN05_21915</name>
</gene>
<protein>
    <submittedName>
        <fullName evidence="1">SusD/RagB family nutrient-binding outer membrane lipoprotein</fullName>
    </submittedName>
</protein>
<comment type="caution">
    <text evidence="1">The sequence shown here is derived from an EMBL/GenBank/DDBJ whole genome shotgun (WGS) entry which is preliminary data.</text>
</comment>
<keyword evidence="1" id="KW-0449">Lipoprotein</keyword>
<evidence type="ECO:0000313" key="1">
    <source>
        <dbReference type="EMBL" id="RFM25992.1"/>
    </source>
</evidence>
<reference evidence="1 2" key="1">
    <citation type="submission" date="2018-08" db="EMBL/GenBank/DDBJ databases">
        <title>Chitinophagaceae sp. K23C18032701, a novel bacterium isolated from forest soil.</title>
        <authorList>
            <person name="Wang C."/>
        </authorList>
    </citation>
    <scope>NUCLEOTIDE SEQUENCE [LARGE SCALE GENOMIC DNA]</scope>
    <source>
        <strain evidence="1 2">K23C18032701</strain>
    </source>
</reference>